<dbReference type="GO" id="GO:0102704">
    <property type="term" value="F:GDP-Man:Man(2)GlcNAc(2)-PP-Dol alpha-1,6-mannosyltransferase activity"/>
    <property type="evidence" value="ECO:0007669"/>
    <property type="project" value="UniProtKB-UniRule"/>
</dbReference>
<evidence type="ECO:0000256" key="11">
    <source>
        <dbReference type="ARBA" id="ARBA00045104"/>
    </source>
</evidence>
<dbReference type="EC" id="2.4.1.132" evidence="12"/>
<proteinExistence type="inferred from homology"/>
<dbReference type="EMBL" id="CP119879">
    <property type="protein sequence ID" value="WFD35603.1"/>
    <property type="molecule type" value="Genomic_DNA"/>
</dbReference>
<dbReference type="Pfam" id="PF00534">
    <property type="entry name" value="Glycos_transf_1"/>
    <property type="match status" value="1"/>
</dbReference>
<comment type="pathway">
    <text evidence="3 12">Protein modification; protein glycosylation.</text>
</comment>
<keyword evidence="9" id="KW-0472">Membrane</keyword>
<comment type="subcellular location">
    <subcellularLocation>
        <location evidence="2 12">Endoplasmic reticulum membrane</location>
    </subcellularLocation>
</comment>
<evidence type="ECO:0000256" key="6">
    <source>
        <dbReference type="ARBA" id="ARBA00022692"/>
    </source>
</evidence>
<dbReference type="InterPro" id="IPR001296">
    <property type="entry name" value="Glyco_trans_1"/>
</dbReference>
<dbReference type="PANTHER" id="PTHR45918">
    <property type="entry name" value="ALPHA-1,3/1,6-MANNOSYLTRANSFERASE ALG2"/>
    <property type="match status" value="1"/>
</dbReference>
<evidence type="ECO:0000313" key="16">
    <source>
        <dbReference type="Proteomes" id="UP001219933"/>
    </source>
</evidence>
<dbReference type="InterPro" id="IPR027054">
    <property type="entry name" value="ALG2"/>
</dbReference>
<dbReference type="Gene3D" id="3.40.50.2000">
    <property type="entry name" value="Glycogen Phosphorylase B"/>
    <property type="match status" value="2"/>
</dbReference>
<organism evidence="15 16">
    <name type="scientific">Malassezia cuniculi</name>
    <dbReference type="NCBI Taxonomy" id="948313"/>
    <lineage>
        <taxon>Eukaryota</taxon>
        <taxon>Fungi</taxon>
        <taxon>Dikarya</taxon>
        <taxon>Basidiomycota</taxon>
        <taxon>Ustilaginomycotina</taxon>
        <taxon>Malasseziomycetes</taxon>
        <taxon>Malasseziales</taxon>
        <taxon>Malasseziaceae</taxon>
        <taxon>Malassezia</taxon>
    </lineage>
</organism>
<evidence type="ECO:0000256" key="9">
    <source>
        <dbReference type="ARBA" id="ARBA00023136"/>
    </source>
</evidence>
<feature type="domain" description="Glycosyltransferase subfamily 4-like N-terminal" evidence="14">
    <location>
        <begin position="18"/>
        <end position="231"/>
    </location>
</feature>
<feature type="domain" description="Glycosyl transferase family 1" evidence="13">
    <location>
        <begin position="264"/>
        <end position="416"/>
    </location>
</feature>
<gene>
    <name evidence="15" type="ORF">MCUN1_002461</name>
</gene>
<evidence type="ECO:0000256" key="7">
    <source>
        <dbReference type="ARBA" id="ARBA00022824"/>
    </source>
</evidence>
<comment type="catalytic activity">
    <reaction evidence="10 12">
        <text>a beta-D-Man-(1-&gt;4)-beta-D-GlcNAc-(1-&gt;4)-alpha-D-GlcNAc-diphospho-di-trans,poly-cis-dolichol + GDP-alpha-D-mannose = an alpha-D-Man-(1-&gt;3)-beta-D-Man-(1-&gt;4)-beta-D-GlcNAc-(1-&gt;4)-alpha-D-GlcNAc-diphospho-di-trans,poly-cis-dolichol + GDP + H(+)</text>
        <dbReference type="Rhea" id="RHEA:29515"/>
        <dbReference type="Rhea" id="RHEA-COMP:19511"/>
        <dbReference type="Rhea" id="RHEA-COMP:19513"/>
        <dbReference type="ChEBI" id="CHEBI:15378"/>
        <dbReference type="ChEBI" id="CHEBI:57527"/>
        <dbReference type="ChEBI" id="CHEBI:58189"/>
        <dbReference type="ChEBI" id="CHEBI:58472"/>
        <dbReference type="ChEBI" id="CHEBI:132510"/>
        <dbReference type="EC" id="2.4.1.132"/>
    </reaction>
    <physiologicalReaction direction="left-to-right" evidence="10 12">
        <dbReference type="Rhea" id="RHEA:29516"/>
    </physiologicalReaction>
</comment>
<evidence type="ECO:0000259" key="14">
    <source>
        <dbReference type="Pfam" id="PF13439"/>
    </source>
</evidence>
<evidence type="ECO:0000256" key="12">
    <source>
        <dbReference type="RuleBase" id="RU367136"/>
    </source>
</evidence>
<evidence type="ECO:0000256" key="2">
    <source>
        <dbReference type="ARBA" id="ARBA00004586"/>
    </source>
</evidence>
<evidence type="ECO:0000256" key="4">
    <source>
        <dbReference type="ARBA" id="ARBA00022676"/>
    </source>
</evidence>
<dbReference type="GO" id="GO:0004378">
    <property type="term" value="F:GDP-Man:Man(1)GlcNAc(2)-PP-Dol alpha-1,3-mannosyltransferase activity"/>
    <property type="evidence" value="ECO:0007669"/>
    <property type="project" value="UniProtKB-UniRule"/>
</dbReference>
<keyword evidence="5 12" id="KW-0808">Transferase</keyword>
<keyword evidence="6" id="KW-0812">Transmembrane</keyword>
<keyword evidence="7 12" id="KW-0256">Endoplasmic reticulum</keyword>
<name>A0AAF0EZR8_9BASI</name>
<evidence type="ECO:0000259" key="13">
    <source>
        <dbReference type="Pfam" id="PF00534"/>
    </source>
</evidence>
<dbReference type="Proteomes" id="UP001219933">
    <property type="component" value="Chromosome 3"/>
</dbReference>
<comment type="catalytic activity">
    <reaction evidence="11 12">
        <text>an alpha-D-Man-(1-&gt;3)-beta-D-Man-(1-&gt;4)-beta-D-GlcNAc-(1-&gt;4)-alpha-D-GlcNAc-diphospho-di-trans,poly-cis-dolichol + GDP-alpha-D-mannose = an alpha-D-Man-(1-&gt;3)-[alpha-D-Man-(1-&gt;6)]-beta-D-Man-(1-&gt;4)-beta-D-GlcNAc-(1-&gt;4)-alpha-D-GlcNAc-diphospho-di-trans,poly-cis-dolichol + GDP + H(+)</text>
        <dbReference type="Rhea" id="RHEA:29519"/>
        <dbReference type="Rhea" id="RHEA-COMP:19513"/>
        <dbReference type="Rhea" id="RHEA-COMP:19515"/>
        <dbReference type="ChEBI" id="CHEBI:15378"/>
        <dbReference type="ChEBI" id="CHEBI:57527"/>
        <dbReference type="ChEBI" id="CHEBI:58189"/>
        <dbReference type="ChEBI" id="CHEBI:132510"/>
        <dbReference type="ChEBI" id="CHEBI:132511"/>
        <dbReference type="EC" id="2.4.1.257"/>
    </reaction>
    <physiologicalReaction direction="left-to-right" evidence="11 12">
        <dbReference type="Rhea" id="RHEA:29520"/>
    </physiologicalReaction>
</comment>
<comment type="function">
    <text evidence="1 12">Mannosylates Man(2)GlcNAc(2)-dolichol diphosphate and Man(1)GlcNAc(2)-dolichol diphosphate to form Man(3)GlcNAc(2)-dolichol diphosphate.</text>
</comment>
<accession>A0AAF0EZR8</accession>
<evidence type="ECO:0000256" key="8">
    <source>
        <dbReference type="ARBA" id="ARBA00022989"/>
    </source>
</evidence>
<protein>
    <recommendedName>
        <fullName evidence="12">Alpha-1,3/1,6-mannosyltransferase ALG2</fullName>
        <ecNumber evidence="12">2.4.1.132</ecNumber>
        <ecNumber evidence="12">2.4.1.257</ecNumber>
    </recommendedName>
    <alternativeName>
        <fullName evidence="12">GDP-Man:Man(1)GlcNAc(2)-PP-Dol alpha-1,3-mannosyltransferase</fullName>
    </alternativeName>
</protein>
<keyword evidence="16" id="KW-1185">Reference proteome</keyword>
<evidence type="ECO:0000256" key="3">
    <source>
        <dbReference type="ARBA" id="ARBA00004922"/>
    </source>
</evidence>
<dbReference type="SUPFAM" id="SSF53756">
    <property type="entry name" value="UDP-Glycosyltransferase/glycogen phosphorylase"/>
    <property type="match status" value="1"/>
</dbReference>
<evidence type="ECO:0000256" key="1">
    <source>
        <dbReference type="ARBA" id="ARBA00003142"/>
    </source>
</evidence>
<sequence length="518" mass="55339">MPPRSLARVAFIHPDLGIGGAERLVVDAAVQLQALGHDVRIITSHFDPNRAFEATTSGTLRVQLAKTYIPRSVLHMLHLPMAILQQLSLVGQVFVAAHGRLLHDVAPGVYAVLSSLPPSELPDVFVVDQLPTAIPLLRILGARVLYYCHFPDKEISNSLAEQRAREGGGSSWLKSQLRAAYRMPLDLLEEVTTAFSDIVVANSNFTAARFVRAFPRLRMQPSVVYPAVDPEAYEPAHIEQEVAALEHSAACEPSVVACVLRLAEQPFLLSINRFEAKKNVALALDTYARVQRPGLRLVLVGGYDTRVRDNIDTLDALRSQAAGLGLKHVVVWPTDRAPDVADAQVVFLPSFPGALLHALLASPEARALLYTPTDEHFGIVPLEAMAVGLPVIATNTGGPLETVVDCAGGGGGPAAAAAAADAADAADAAAGTGYLCPASAQAWAEAAQHVLDWDAGTRARVSDAARRRVRDHFSVEALGRAMSEQVEAARVCTTGSATTLLRYIIALVILFIATSMLI</sequence>
<dbReference type="GO" id="GO:0005789">
    <property type="term" value="C:endoplasmic reticulum membrane"/>
    <property type="evidence" value="ECO:0007669"/>
    <property type="project" value="UniProtKB-SubCell"/>
</dbReference>
<dbReference type="PANTHER" id="PTHR45918:SF1">
    <property type="entry name" value="ALPHA-1,3_1,6-MANNOSYLTRANSFERASE ALG2"/>
    <property type="match status" value="1"/>
</dbReference>
<evidence type="ECO:0000256" key="10">
    <source>
        <dbReference type="ARBA" id="ARBA00045103"/>
    </source>
</evidence>
<reference evidence="15" key="1">
    <citation type="submission" date="2023-03" db="EMBL/GenBank/DDBJ databases">
        <title>Mating type loci evolution in Malassezia.</title>
        <authorList>
            <person name="Coelho M.A."/>
        </authorList>
    </citation>
    <scope>NUCLEOTIDE SEQUENCE</scope>
    <source>
        <strain evidence="15">CBS 11721</strain>
    </source>
</reference>
<evidence type="ECO:0000313" key="15">
    <source>
        <dbReference type="EMBL" id="WFD35603.1"/>
    </source>
</evidence>
<keyword evidence="4 12" id="KW-0328">Glycosyltransferase</keyword>
<keyword evidence="8" id="KW-1133">Transmembrane helix</keyword>
<dbReference type="AlphaFoldDB" id="A0AAF0EZR8"/>
<evidence type="ECO:0000256" key="5">
    <source>
        <dbReference type="ARBA" id="ARBA00022679"/>
    </source>
</evidence>
<comment type="similarity">
    <text evidence="12">Belongs to the glycosyltransferase group 1 family.</text>
</comment>
<dbReference type="Pfam" id="PF13439">
    <property type="entry name" value="Glyco_transf_4"/>
    <property type="match status" value="1"/>
</dbReference>
<dbReference type="EC" id="2.4.1.257" evidence="12"/>
<dbReference type="InterPro" id="IPR028098">
    <property type="entry name" value="Glyco_trans_4-like_N"/>
</dbReference>